<accession>A0ACC2PUH9</accession>
<evidence type="ECO:0000313" key="2">
    <source>
        <dbReference type="Proteomes" id="UP001239111"/>
    </source>
</evidence>
<protein>
    <submittedName>
        <fullName evidence="1">Uncharacterized protein</fullName>
    </submittedName>
</protein>
<dbReference type="Proteomes" id="UP001239111">
    <property type="component" value="Chromosome 1"/>
</dbReference>
<organism evidence="1 2">
    <name type="scientific">Eretmocerus hayati</name>
    <dbReference type="NCBI Taxonomy" id="131215"/>
    <lineage>
        <taxon>Eukaryota</taxon>
        <taxon>Metazoa</taxon>
        <taxon>Ecdysozoa</taxon>
        <taxon>Arthropoda</taxon>
        <taxon>Hexapoda</taxon>
        <taxon>Insecta</taxon>
        <taxon>Pterygota</taxon>
        <taxon>Neoptera</taxon>
        <taxon>Endopterygota</taxon>
        <taxon>Hymenoptera</taxon>
        <taxon>Apocrita</taxon>
        <taxon>Proctotrupomorpha</taxon>
        <taxon>Chalcidoidea</taxon>
        <taxon>Aphelinidae</taxon>
        <taxon>Aphelininae</taxon>
        <taxon>Eretmocerus</taxon>
    </lineage>
</organism>
<proteinExistence type="predicted"/>
<reference evidence="1" key="1">
    <citation type="submission" date="2023-04" db="EMBL/GenBank/DDBJ databases">
        <title>A chromosome-level genome assembly of the parasitoid wasp Eretmocerus hayati.</title>
        <authorList>
            <person name="Zhong Y."/>
            <person name="Liu S."/>
            <person name="Liu Y."/>
        </authorList>
    </citation>
    <scope>NUCLEOTIDE SEQUENCE</scope>
    <source>
        <strain evidence="1">ZJU_SS_LIU_2023</strain>
    </source>
</reference>
<dbReference type="EMBL" id="CM056741">
    <property type="protein sequence ID" value="KAJ8686596.1"/>
    <property type="molecule type" value="Genomic_DNA"/>
</dbReference>
<gene>
    <name evidence="1" type="ORF">QAD02_022390</name>
</gene>
<evidence type="ECO:0000313" key="1">
    <source>
        <dbReference type="EMBL" id="KAJ8686596.1"/>
    </source>
</evidence>
<comment type="caution">
    <text evidence="1">The sequence shown here is derived from an EMBL/GenBank/DDBJ whole genome shotgun (WGS) entry which is preliminary data.</text>
</comment>
<sequence length="172" mass="19487">MDLHVMGEQESRAGVSNGLLDMIFKFFLDILQVTFGQIPPLLRDGVIKNLTYMVEGKAKSNKITYGSERILEETHEGGCLPTDAPRIDTEGTVVVPKSLCTGKPTAAAYYVYQEGHEVELVSRSKPRFPNMSHLRNVCTRYLRRGLWGEKGRFKKNLLGRFCMNVYTISMKH</sequence>
<keyword evidence="2" id="KW-1185">Reference proteome</keyword>
<name>A0ACC2PUH9_9HYME</name>